<keyword evidence="2" id="KW-0175">Coiled coil</keyword>
<accession>A0ABR4LGL7</accession>
<keyword evidence="7" id="KW-1185">Reference proteome</keyword>
<feature type="compositionally biased region" description="Acidic residues" evidence="3">
    <location>
        <begin position="1286"/>
        <end position="1295"/>
    </location>
</feature>
<dbReference type="GeneID" id="98145438"/>
<feature type="domain" description="Fungal STAND N-terminal Goodbye" evidence="4">
    <location>
        <begin position="13"/>
        <end position="133"/>
    </location>
</feature>
<dbReference type="SUPFAM" id="SSF52540">
    <property type="entry name" value="P-loop containing nucleoside triphosphate hydrolases"/>
    <property type="match status" value="1"/>
</dbReference>
<evidence type="ECO:0000313" key="6">
    <source>
        <dbReference type="EMBL" id="KAL2862512.1"/>
    </source>
</evidence>
<organism evidence="6 7">
    <name type="scientific">Aspergillus lucknowensis</name>
    <dbReference type="NCBI Taxonomy" id="176173"/>
    <lineage>
        <taxon>Eukaryota</taxon>
        <taxon>Fungi</taxon>
        <taxon>Dikarya</taxon>
        <taxon>Ascomycota</taxon>
        <taxon>Pezizomycotina</taxon>
        <taxon>Eurotiomycetes</taxon>
        <taxon>Eurotiomycetidae</taxon>
        <taxon>Eurotiales</taxon>
        <taxon>Aspergillaceae</taxon>
        <taxon>Aspergillus</taxon>
        <taxon>Aspergillus subgen. Nidulantes</taxon>
    </lineage>
</organism>
<dbReference type="InterPro" id="IPR031350">
    <property type="entry name" value="Goodbye_dom"/>
</dbReference>
<dbReference type="Proteomes" id="UP001610432">
    <property type="component" value="Unassembled WGS sequence"/>
</dbReference>
<dbReference type="PANTHER" id="PTHR10039:SF17">
    <property type="entry name" value="FUNGAL STAND N-TERMINAL GOODBYE DOMAIN-CONTAINING PROTEIN-RELATED"/>
    <property type="match status" value="1"/>
</dbReference>
<feature type="domain" description="Nephrocystin 3-like N-terminal" evidence="5">
    <location>
        <begin position="269"/>
        <end position="429"/>
    </location>
</feature>
<proteinExistence type="predicted"/>
<dbReference type="PANTHER" id="PTHR10039">
    <property type="entry name" value="AMELOGENIN"/>
    <property type="match status" value="1"/>
</dbReference>
<dbReference type="InterPro" id="IPR011990">
    <property type="entry name" value="TPR-like_helical_dom_sf"/>
</dbReference>
<evidence type="ECO:0000256" key="1">
    <source>
        <dbReference type="ARBA" id="ARBA00022737"/>
    </source>
</evidence>
<dbReference type="InterPro" id="IPR027417">
    <property type="entry name" value="P-loop_NTPase"/>
</dbReference>
<keyword evidence="1" id="KW-0677">Repeat</keyword>
<name>A0ABR4LGL7_9EURO</name>
<comment type="caution">
    <text evidence="6">The sequence shown here is derived from an EMBL/GenBank/DDBJ whole genome shotgun (WGS) entry which is preliminary data.</text>
</comment>
<reference evidence="6 7" key="1">
    <citation type="submission" date="2024-07" db="EMBL/GenBank/DDBJ databases">
        <title>Section-level genome sequencing and comparative genomics of Aspergillus sections Usti and Cavernicolus.</title>
        <authorList>
            <consortium name="Lawrence Berkeley National Laboratory"/>
            <person name="Nybo J.L."/>
            <person name="Vesth T.C."/>
            <person name="Theobald S."/>
            <person name="Frisvad J.C."/>
            <person name="Larsen T.O."/>
            <person name="Kjaerboelling I."/>
            <person name="Rothschild-Mancinelli K."/>
            <person name="Lyhne E.K."/>
            <person name="Kogle M.E."/>
            <person name="Barry K."/>
            <person name="Clum A."/>
            <person name="Na H."/>
            <person name="Ledsgaard L."/>
            <person name="Lin J."/>
            <person name="Lipzen A."/>
            <person name="Kuo A."/>
            <person name="Riley R."/>
            <person name="Mondo S."/>
            <person name="Labutti K."/>
            <person name="Haridas S."/>
            <person name="Pangalinan J."/>
            <person name="Salamov A.A."/>
            <person name="Simmons B.A."/>
            <person name="Magnuson J.K."/>
            <person name="Chen J."/>
            <person name="Drula E."/>
            <person name="Henrissat B."/>
            <person name="Wiebenga A."/>
            <person name="Lubbers R.J."/>
            <person name="Gomes A.C."/>
            <person name="Macurrencykelacurrency M.R."/>
            <person name="Stajich J."/>
            <person name="Grigoriev I.V."/>
            <person name="Mortensen U.H."/>
            <person name="De Vries R.P."/>
            <person name="Baker S.E."/>
            <person name="Andersen M.R."/>
        </authorList>
    </citation>
    <scope>NUCLEOTIDE SEQUENCE [LARGE SCALE GENOMIC DNA]</scope>
    <source>
        <strain evidence="6 7">CBS 449.75</strain>
    </source>
</reference>
<dbReference type="EMBL" id="JBFXLQ010000066">
    <property type="protein sequence ID" value="KAL2862512.1"/>
    <property type="molecule type" value="Genomic_DNA"/>
</dbReference>
<evidence type="ECO:0000259" key="5">
    <source>
        <dbReference type="Pfam" id="PF24883"/>
    </source>
</evidence>
<feature type="coiled-coil region" evidence="2">
    <location>
        <begin position="210"/>
        <end position="237"/>
    </location>
</feature>
<dbReference type="InterPro" id="IPR056884">
    <property type="entry name" value="NPHP3-like_N"/>
</dbReference>
<feature type="region of interest" description="Disordered" evidence="3">
    <location>
        <begin position="1261"/>
        <end position="1295"/>
    </location>
</feature>
<evidence type="ECO:0000259" key="4">
    <source>
        <dbReference type="Pfam" id="PF17109"/>
    </source>
</evidence>
<dbReference type="SUPFAM" id="SSF48452">
    <property type="entry name" value="TPR-like"/>
    <property type="match status" value="1"/>
</dbReference>
<dbReference type="Gene3D" id="3.40.50.300">
    <property type="entry name" value="P-loop containing nucleotide triphosphate hydrolases"/>
    <property type="match status" value="1"/>
</dbReference>
<sequence length="1439" mass="161670">MDKSPDDKLSSLWHSACNDYARETGVALTEGAIPNLSGPEDLSRQLESEKDHFEDFRMKRRPLLHAMQTVLAPFESWGDLIAGVAAAAFPPASSIMGAMLLLVRGARRVSDAFNMITDLFQKLGNFALRLESYKGVPLSEGMKTIIVKVLVNFLRVCAASQKLLTQGSLKARLSKWAKNVFVEDTSISSLFGELEELTSQEHLMVSAHGLKITHQALRNTEELLEREERRSDRERLQRVKAALQPVSASSQVFSSINENRIPGSARWVDERLRAWWESSQPLLWIHGGPGVGKSHIASKIITELESGELSGNPAPAVASFFCRNNDVDLRSLNKALRTLAWQVAAQRPGFAAQAEEYCLKEDPGNSYAVWRKLLMKHFDAASASPTCFVIDGLDEADPEEQEILFGLLEKTFSEDTHTSAPLRIVLLSRDSVGALFEEHALVCTDIEVGTDQNIDDLHGYISQKLEKTKLFRGSPELREETVSAISKGAEGLWEWANLVIKSVLRCRTKDQIRKVVRAMPRGITAMLHEELQRLSKELSASDEMSDEEGTTRIDQLNVLLSLVALAQRPLTVVQLELMLQIIFEEEVLNLEDDLRTLYSSLFLVRTGEGRGSYGEADVVILRHSSFYEFFRTSEDSGPIHVSVDQAEANFLYVTLYAIRHRSGSALSNPDMLLGPATAYAEMFLTSHLTRARPEQAGGRAEAISNVLEELFAFEPNSQDWLILEFHWRSSTEYSFHPDSEFSELGSFWMTTGNRRTANERAELALNWLPPDTRQRFVDNARDSDMASDASPFTVLFSFLVSFWYRRWLEPGDIQDRDGFPGAIPSALLIYREMASTAPAPDEDGSVDIIPNVRWNNLAASEILSLAEAPKLQKSAMWHARVAQSLLLNRCYEEASKSFQAALDSHQESPSLSVQSLSVIHRDMSRAYTETRRHKEALAHLELFESLHDTLNSDDGIPGAKGHVERLLHRAQMRHRAKLPQDALAAANEAWEGVLNRGPDPDFGRPDMFPFFAIFLELHQPHRLRSVFDFGSAHSKEMAVRGVDSEDFADSVLDSLDFGSHVVYRVLHHALTPEDHEYLDLIAGLLPRVDTLDRPLHFILLMKYALATVLFEKGRISLGIQIWSQVAAIPNEALSDTYNGPLTREWSISHLVRACLDNVDPPFEYTPITLDESAECNDVSLAISSWLRDHGSTATARDALRGRIRSCVALLSDDDPSNDLDAFTSLFKTFLAAGDSPEDLDAALYLIKQDEARLLNAYEPYVAEQPQDDEPGKVAESVSQMRIESQHEDDADADEDELDGLNNWMITDKLSECAGCRVKIQSIFHWYFCRSCPFSSLCSRCYRQYRASDDPSSFPGICNPQHEFYYTGGLLKPSERLPEGKVPLMSPDGERRVVWVEEWKDSLAEKWQTADFAFEGGLSAWCMQVLPEPQRSQWAKWFTI</sequence>
<dbReference type="Gene3D" id="1.25.40.10">
    <property type="entry name" value="Tetratricopeptide repeat domain"/>
    <property type="match status" value="1"/>
</dbReference>
<evidence type="ECO:0000256" key="2">
    <source>
        <dbReference type="SAM" id="Coils"/>
    </source>
</evidence>
<protein>
    <recommendedName>
        <fullName evidence="8">Fungal STAND N-terminal Goodbye domain-containing protein</fullName>
    </recommendedName>
</protein>
<dbReference type="Pfam" id="PF24883">
    <property type="entry name" value="NPHP3_N"/>
    <property type="match status" value="1"/>
</dbReference>
<dbReference type="Pfam" id="PF17109">
    <property type="entry name" value="Goodbye"/>
    <property type="match status" value="1"/>
</dbReference>
<gene>
    <name evidence="6" type="ORF">BJX67DRAFT_366164</name>
</gene>
<evidence type="ECO:0008006" key="8">
    <source>
        <dbReference type="Google" id="ProtNLM"/>
    </source>
</evidence>
<evidence type="ECO:0000256" key="3">
    <source>
        <dbReference type="SAM" id="MobiDB-lite"/>
    </source>
</evidence>
<evidence type="ECO:0000313" key="7">
    <source>
        <dbReference type="Proteomes" id="UP001610432"/>
    </source>
</evidence>
<dbReference type="RefSeq" id="XP_070881491.1">
    <property type="nucleotide sequence ID" value="XM_071030366.1"/>
</dbReference>